<evidence type="ECO:0000259" key="4">
    <source>
        <dbReference type="PROSITE" id="PS50002"/>
    </source>
</evidence>
<feature type="region of interest" description="Disordered" evidence="3">
    <location>
        <begin position="102"/>
        <end position="192"/>
    </location>
</feature>
<dbReference type="PANTHER" id="PTHR10654:SF18">
    <property type="entry name" value="IP17195P"/>
    <property type="match status" value="1"/>
</dbReference>
<organism evidence="5 6">
    <name type="scientific">Macrostomum lignano</name>
    <dbReference type="NCBI Taxonomy" id="282301"/>
    <lineage>
        <taxon>Eukaryota</taxon>
        <taxon>Metazoa</taxon>
        <taxon>Spiralia</taxon>
        <taxon>Lophotrochozoa</taxon>
        <taxon>Platyhelminthes</taxon>
        <taxon>Rhabditophora</taxon>
        <taxon>Macrostomorpha</taxon>
        <taxon>Macrostomida</taxon>
        <taxon>Macrostomidae</taxon>
        <taxon>Macrostomum</taxon>
    </lineage>
</organism>
<dbReference type="Gene3D" id="1.20.120.830">
    <property type="entry name" value="Serine-rich domain"/>
    <property type="match status" value="1"/>
</dbReference>
<comment type="caution">
    <text evidence="5">The sequence shown here is derived from an EMBL/GenBank/DDBJ whole genome shotgun (WGS) entry which is preliminary data.</text>
</comment>
<name>A0A267GYY6_9PLAT</name>
<feature type="region of interest" description="Disordered" evidence="3">
    <location>
        <begin position="334"/>
        <end position="356"/>
    </location>
</feature>
<dbReference type="Gene3D" id="2.30.30.40">
    <property type="entry name" value="SH3 Domains"/>
    <property type="match status" value="1"/>
</dbReference>
<accession>A0A267GYY6</accession>
<gene>
    <name evidence="5" type="ORF">BOX15_Mlig009880g1</name>
</gene>
<dbReference type="STRING" id="282301.A0A267GYY6"/>
<evidence type="ECO:0000256" key="3">
    <source>
        <dbReference type="SAM" id="MobiDB-lite"/>
    </source>
</evidence>
<evidence type="ECO:0000256" key="1">
    <source>
        <dbReference type="ARBA" id="ARBA00022443"/>
    </source>
</evidence>
<protein>
    <recommendedName>
        <fullName evidence="4">SH3 domain-containing protein</fullName>
    </recommendedName>
</protein>
<evidence type="ECO:0000313" key="5">
    <source>
        <dbReference type="EMBL" id="PAA91261.1"/>
    </source>
</evidence>
<dbReference type="InterPro" id="IPR036028">
    <property type="entry name" value="SH3-like_dom_sf"/>
</dbReference>
<dbReference type="Proteomes" id="UP000215902">
    <property type="component" value="Unassembled WGS sequence"/>
</dbReference>
<dbReference type="EMBL" id="NIVC01000092">
    <property type="protein sequence ID" value="PAA91261.1"/>
    <property type="molecule type" value="Genomic_DNA"/>
</dbReference>
<feature type="compositionally biased region" description="Low complexity" evidence="3">
    <location>
        <begin position="166"/>
        <end position="182"/>
    </location>
</feature>
<dbReference type="OrthoDB" id="5983572at2759"/>
<dbReference type="InterPro" id="IPR037362">
    <property type="entry name" value="CAS_fam"/>
</dbReference>
<dbReference type="PANTHER" id="PTHR10654">
    <property type="entry name" value="CAS SCAFFOLDING PROTEIN"/>
    <property type="match status" value="1"/>
</dbReference>
<evidence type="ECO:0000256" key="2">
    <source>
        <dbReference type="PROSITE-ProRule" id="PRU00192"/>
    </source>
</evidence>
<dbReference type="GO" id="GO:0007169">
    <property type="term" value="P:cell surface receptor protein tyrosine kinase signaling pathway"/>
    <property type="evidence" value="ECO:0007669"/>
    <property type="project" value="TreeGrafter"/>
</dbReference>
<feature type="compositionally biased region" description="Polar residues" evidence="3">
    <location>
        <begin position="132"/>
        <end position="152"/>
    </location>
</feature>
<dbReference type="GO" id="GO:0005886">
    <property type="term" value="C:plasma membrane"/>
    <property type="evidence" value="ECO:0007669"/>
    <property type="project" value="TreeGrafter"/>
</dbReference>
<dbReference type="SMART" id="SM00326">
    <property type="entry name" value="SH3"/>
    <property type="match status" value="1"/>
</dbReference>
<dbReference type="GO" id="GO:0005737">
    <property type="term" value="C:cytoplasm"/>
    <property type="evidence" value="ECO:0007669"/>
    <property type="project" value="TreeGrafter"/>
</dbReference>
<sequence length="774" mass="83212">MSDDEVEHRQSALANGYSWCNNFNKTPRVYVEIQLPALLAKALYDNQSSYETELHFQRDAILTVLDQRPPGLTGWWLCAYRGRTGIAPANRLQLIGVLEAPDDAAGGKSTKRKKSPAARQDAATTAAAANASLRQGQQSSSAWDLYDNTGSQPDAVADPPSAVHHSQSPPTSTSSPSLPTQQVNGGASGSNLLLFLGRQPKSVRFNDSQAAGNFGNSAGVGAGGGGVGAGGGGAGGPGTGSGGNGTPDSFYDDLKNLDYAVVPSSGIAAPNYDELPSQAELRAPGAKDDSDYALPPAHPVASTDGDYDYSIGGSIAESGCSDYQNIKAAAAAASSIASSESPQPRKPQQQQQPQQHRITREFLDDLLASPAGGGSGSGRESGSVSDLLMESDKRSLMSNTESIDSEDIAFRPECQLRLTLADAVNMLRKLETDFSERCSRLYKFIHSRWKAEASLALNMASLRPTITELNELLGQLVEFHYGVLNNARLEACPDRALCKKVWKHLRVFERNAMEFADAVAGIRRLDWNPRLVAEACSEQATDYLGFCVSSARDLQIQQRALSTAVHANAPLLFPVALDQLDEKVIPIETEDWGQQQQMQRLSLVSSQSSGSQNQNVTSDYMRMNLLTDSTTGLPPGDRELLVMYSERLRMGSEAYAVMCQDLQGVLSSRQSSGAVIGSLCRSLVSRAYKLSQMAAMLHEGLHSVQLKSALEQLISRLGHQLKAILRTSKAVMETAPAEWQQQLAGQLSKYIAESLDMVRELSQLVMLRATAGVP</sequence>
<dbReference type="SUPFAM" id="SSF50044">
    <property type="entry name" value="SH3-domain"/>
    <property type="match status" value="1"/>
</dbReference>
<evidence type="ECO:0000313" key="6">
    <source>
        <dbReference type="Proteomes" id="UP000215902"/>
    </source>
</evidence>
<dbReference type="PROSITE" id="PS50002">
    <property type="entry name" value="SH3"/>
    <property type="match status" value="1"/>
</dbReference>
<feature type="region of interest" description="Disordered" evidence="3">
    <location>
        <begin position="282"/>
        <end position="306"/>
    </location>
</feature>
<dbReference type="InterPro" id="IPR014928">
    <property type="entry name" value="Serine_rich_dom"/>
</dbReference>
<feature type="compositionally biased region" description="Low complexity" evidence="3">
    <location>
        <begin position="334"/>
        <end position="355"/>
    </location>
</feature>
<feature type="compositionally biased region" description="Low complexity" evidence="3">
    <location>
        <begin position="117"/>
        <end position="131"/>
    </location>
</feature>
<dbReference type="InterPro" id="IPR038319">
    <property type="entry name" value="Serine_rich_sf"/>
</dbReference>
<keyword evidence="6" id="KW-1185">Reference proteome</keyword>
<dbReference type="Pfam" id="PF14604">
    <property type="entry name" value="SH3_9"/>
    <property type="match status" value="1"/>
</dbReference>
<dbReference type="Pfam" id="PF08824">
    <property type="entry name" value="Serine_rich"/>
    <property type="match status" value="1"/>
</dbReference>
<proteinExistence type="predicted"/>
<reference evidence="5 6" key="1">
    <citation type="submission" date="2017-06" db="EMBL/GenBank/DDBJ databases">
        <title>A platform for efficient transgenesis in Macrostomum lignano, a flatworm model organism for stem cell research.</title>
        <authorList>
            <person name="Berezikov E."/>
        </authorList>
    </citation>
    <scope>NUCLEOTIDE SEQUENCE [LARGE SCALE GENOMIC DNA]</scope>
    <source>
        <strain evidence="5">DV1</strain>
        <tissue evidence="5">Whole organism</tissue>
    </source>
</reference>
<dbReference type="InterPro" id="IPR001452">
    <property type="entry name" value="SH3_domain"/>
</dbReference>
<keyword evidence="1 2" id="KW-0728">SH3 domain</keyword>
<dbReference type="GO" id="GO:0016477">
    <property type="term" value="P:cell migration"/>
    <property type="evidence" value="ECO:0007669"/>
    <property type="project" value="TreeGrafter"/>
</dbReference>
<feature type="domain" description="SH3" evidence="4">
    <location>
        <begin position="35"/>
        <end position="97"/>
    </location>
</feature>
<dbReference type="FunFam" id="2.30.30.40:FF:000009">
    <property type="entry name" value="Breast cancer anti-estrogen resistance 1"/>
    <property type="match status" value="1"/>
</dbReference>
<dbReference type="AlphaFoldDB" id="A0A267GYY6"/>